<dbReference type="PANTHER" id="PTHR33110:SF99">
    <property type="entry name" value="DUF295 DOMAIN-CONTAINING PROTEIN"/>
    <property type="match status" value="1"/>
</dbReference>
<dbReference type="PANTHER" id="PTHR33110">
    <property type="entry name" value="F-BOX/KELCH-REPEAT PROTEIN-RELATED"/>
    <property type="match status" value="1"/>
</dbReference>
<evidence type="ECO:0000313" key="2">
    <source>
        <dbReference type="EMBL" id="KAK1670914.1"/>
    </source>
</evidence>
<accession>A0AAD8WQ96</accession>
<gene>
    <name evidence="2" type="ORF">QYE76_059073</name>
</gene>
<protein>
    <recommendedName>
        <fullName evidence="1">KIB1-4 beta-propeller domain-containing protein</fullName>
    </recommendedName>
</protein>
<feature type="domain" description="KIB1-4 beta-propeller" evidence="1">
    <location>
        <begin position="82"/>
        <end position="351"/>
    </location>
</feature>
<organism evidence="2 3">
    <name type="scientific">Lolium multiflorum</name>
    <name type="common">Italian ryegrass</name>
    <name type="synonym">Lolium perenne subsp. multiflorum</name>
    <dbReference type="NCBI Taxonomy" id="4521"/>
    <lineage>
        <taxon>Eukaryota</taxon>
        <taxon>Viridiplantae</taxon>
        <taxon>Streptophyta</taxon>
        <taxon>Embryophyta</taxon>
        <taxon>Tracheophyta</taxon>
        <taxon>Spermatophyta</taxon>
        <taxon>Magnoliopsida</taxon>
        <taxon>Liliopsida</taxon>
        <taxon>Poales</taxon>
        <taxon>Poaceae</taxon>
        <taxon>BOP clade</taxon>
        <taxon>Pooideae</taxon>
        <taxon>Poodae</taxon>
        <taxon>Poeae</taxon>
        <taxon>Poeae Chloroplast Group 2 (Poeae type)</taxon>
        <taxon>Loliodinae</taxon>
        <taxon>Loliinae</taxon>
        <taxon>Lolium</taxon>
    </lineage>
</organism>
<dbReference type="EMBL" id="JAUUTY010000003">
    <property type="protein sequence ID" value="KAK1670914.1"/>
    <property type="molecule type" value="Genomic_DNA"/>
</dbReference>
<dbReference type="InterPro" id="IPR005174">
    <property type="entry name" value="KIB1-4_b-propeller"/>
</dbReference>
<dbReference type="InterPro" id="IPR036047">
    <property type="entry name" value="F-box-like_dom_sf"/>
</dbReference>
<name>A0AAD8WQ96_LOLMU</name>
<comment type="caution">
    <text evidence="2">The sequence shown here is derived from an EMBL/GenBank/DDBJ whole genome shotgun (WGS) entry which is preliminary data.</text>
</comment>
<dbReference type="SUPFAM" id="SSF81383">
    <property type="entry name" value="F-box domain"/>
    <property type="match status" value="1"/>
</dbReference>
<evidence type="ECO:0000313" key="3">
    <source>
        <dbReference type="Proteomes" id="UP001231189"/>
    </source>
</evidence>
<proteinExistence type="predicted"/>
<sequence>MHAPSSLSEWPDLPQDVLREISGRLRDSGDLVRFHAVCKPWRYTAGTPTTTKQCLLPWLLAPDKRFSIFLKLRCIFSRTSYRALPPFSFRERNWVTSEDGRAVWYLAEGPNPSLRDTLTGAVAFLLPPFPQKSGRWEGPPSGVVYRDGTVFLRRRSYHDHDGTAKLRAALLRPGDAAWMVVERTFRSADLKNLYLSYYRGKMLMVVNGPVVTPDDEAGVGDVLAVQRPSTPCEMEDDYFYVQSYVVESGDELLCVSMYVRKDYPRAFGGKASVSGLLGALLVRVHALEDENRWRWVSKHGGSLSDRVLFLGYPNSFAVESSRLSGDAVSGGCAYFVYQDLHVKRNQPCFVFRYNLIEDKAMLVEQLPQGWVEAMWRHPGKGLWGSLL</sequence>
<dbReference type="Gene3D" id="1.20.1280.50">
    <property type="match status" value="1"/>
</dbReference>
<reference evidence="2" key="1">
    <citation type="submission" date="2023-07" db="EMBL/GenBank/DDBJ databases">
        <title>A chromosome-level genome assembly of Lolium multiflorum.</title>
        <authorList>
            <person name="Chen Y."/>
            <person name="Copetti D."/>
            <person name="Kolliker R."/>
            <person name="Studer B."/>
        </authorList>
    </citation>
    <scope>NUCLEOTIDE SEQUENCE</scope>
    <source>
        <strain evidence="2">02402/16</strain>
        <tissue evidence="2">Leaf</tissue>
    </source>
</reference>
<dbReference type="Proteomes" id="UP001231189">
    <property type="component" value="Unassembled WGS sequence"/>
</dbReference>
<keyword evidence="3" id="KW-1185">Reference proteome</keyword>
<dbReference type="Pfam" id="PF03478">
    <property type="entry name" value="Beta-prop_KIB1-4"/>
    <property type="match status" value="1"/>
</dbReference>
<evidence type="ECO:0000259" key="1">
    <source>
        <dbReference type="Pfam" id="PF03478"/>
    </source>
</evidence>
<dbReference type="AlphaFoldDB" id="A0AAD8WQ96"/>